<dbReference type="GO" id="GO:0046872">
    <property type="term" value="F:metal ion binding"/>
    <property type="evidence" value="ECO:0007669"/>
    <property type="project" value="InterPro"/>
</dbReference>
<comment type="caution">
    <text evidence="9">The sequence shown here is derived from an EMBL/GenBank/DDBJ whole genome shotgun (WGS) entry which is preliminary data.</text>
</comment>
<dbReference type="InterPro" id="IPR019931">
    <property type="entry name" value="LPXTG_anchor"/>
</dbReference>
<dbReference type="GO" id="GO:0016788">
    <property type="term" value="F:hydrolase activity, acting on ester bonds"/>
    <property type="evidence" value="ECO:0007669"/>
    <property type="project" value="InterPro"/>
</dbReference>
<evidence type="ECO:0000256" key="2">
    <source>
        <dbReference type="ARBA" id="ARBA00022525"/>
    </source>
</evidence>
<dbReference type="EMBL" id="ASRV01000240">
    <property type="protein sequence ID" value="EOR19903.1"/>
    <property type="molecule type" value="Genomic_DNA"/>
</dbReference>
<dbReference type="CDD" id="cd00845">
    <property type="entry name" value="MPP_UshA_N_like"/>
    <property type="match status" value="1"/>
</dbReference>
<feature type="domain" description="5'-Nucleotidase C-terminal" evidence="8">
    <location>
        <begin position="353"/>
        <end position="513"/>
    </location>
</feature>
<evidence type="ECO:0000313" key="10">
    <source>
        <dbReference type="Proteomes" id="UP000013988"/>
    </source>
</evidence>
<dbReference type="PRINTS" id="PR01607">
    <property type="entry name" value="APYRASEFAMLY"/>
</dbReference>
<evidence type="ECO:0000256" key="1">
    <source>
        <dbReference type="ARBA" id="ARBA00022512"/>
    </source>
</evidence>
<dbReference type="RefSeq" id="WP_016209122.1">
    <property type="nucleotide sequence ID" value="NZ_ASRV01000240.1"/>
</dbReference>
<protein>
    <submittedName>
        <fullName evidence="9">Bifunctional 2',3'-cyclic nucleotide 2'-phosphodiesterase/3'-nucleotidase protein</fullName>
    </submittedName>
</protein>
<feature type="domain" description="Calcineurin-like phosphoesterase" evidence="6">
    <location>
        <begin position="640"/>
        <end position="853"/>
    </location>
</feature>
<dbReference type="PROSITE" id="PS00786">
    <property type="entry name" value="5_NUCLEOTIDASE_2"/>
    <property type="match status" value="1"/>
</dbReference>
<evidence type="ECO:0000256" key="4">
    <source>
        <dbReference type="ARBA" id="ARBA00023088"/>
    </source>
</evidence>
<dbReference type="GO" id="GO:0009166">
    <property type="term" value="P:nucleotide catabolic process"/>
    <property type="evidence" value="ECO:0007669"/>
    <property type="project" value="InterPro"/>
</dbReference>
<keyword evidence="2" id="KW-0964">Secreted</keyword>
<keyword evidence="1" id="KW-0134">Cell wall</keyword>
<dbReference type="Pfam" id="PF02872">
    <property type="entry name" value="5_nucleotid_C"/>
    <property type="match status" value="2"/>
</dbReference>
<feature type="domain" description="Gram-positive cocci surface proteins LPxTG" evidence="7">
    <location>
        <begin position="1137"/>
        <end position="1176"/>
    </location>
</feature>
<dbReference type="PROSITE" id="PS00785">
    <property type="entry name" value="5_NUCLEOTIDASE_1"/>
    <property type="match status" value="1"/>
</dbReference>
<feature type="region of interest" description="Disordered" evidence="5">
    <location>
        <begin position="1120"/>
        <end position="1148"/>
    </location>
</feature>
<dbReference type="PANTHER" id="PTHR11575:SF24">
    <property type="entry name" value="5'-NUCLEOTIDASE"/>
    <property type="match status" value="1"/>
</dbReference>
<dbReference type="OrthoDB" id="9800780at2"/>
<keyword evidence="3" id="KW-0732">Signal</keyword>
<dbReference type="Gene3D" id="3.90.780.10">
    <property type="entry name" value="5'-Nucleotidase, C-terminal domain"/>
    <property type="match status" value="2"/>
</dbReference>
<accession>R9BS70</accession>
<dbReference type="Gene3D" id="3.60.21.10">
    <property type="match status" value="2"/>
</dbReference>
<dbReference type="Proteomes" id="UP000013988">
    <property type="component" value="Unassembled WGS sequence"/>
</dbReference>
<dbReference type="PANTHER" id="PTHR11575">
    <property type="entry name" value="5'-NUCLEOTIDASE-RELATED"/>
    <property type="match status" value="1"/>
</dbReference>
<evidence type="ECO:0000256" key="5">
    <source>
        <dbReference type="SAM" id="MobiDB-lite"/>
    </source>
</evidence>
<dbReference type="InterPro" id="IPR029052">
    <property type="entry name" value="Metallo-depent_PP-like"/>
</dbReference>
<feature type="domain" description="5'-Nucleotidase C-terminal" evidence="8">
    <location>
        <begin position="939"/>
        <end position="1074"/>
    </location>
</feature>
<keyword evidence="4" id="KW-0572">Peptidoglycan-anchor</keyword>
<dbReference type="Pfam" id="PF00149">
    <property type="entry name" value="Metallophos"/>
    <property type="match status" value="2"/>
</dbReference>
<dbReference type="InterPro" id="IPR006146">
    <property type="entry name" value="5'-Nucleotdase_CS"/>
</dbReference>
<sequence length="1179" mass="129026">MRIKGNLKKFLASVLAFTFVIGNLPMNLVKATAEELSTKTIQILATTDLHGRFAPYEYARATRSDGGLTQIATLVAQQRANNPNTVLVDNGDTIQGNYNHLFLEDEFNPMVLGMGEIGYNSYNLGNHEFNFGMDKLFQIAEQAEKAEISVLCANLYKDNQRVFDAYNMETLANGIKVATIGVVTPHITKWDGPNLVGYTPTNPSQEVAKVIEEIKAAGGADVYVVTAHMGFDSEYGNGDSAKEVAINNPDVDVVIMGHSHDADKNKTAGNAVLIQPTNNGGKLGKVEVRLQTNGTGYEIVEKKVEFLNTKGIAEDADLASKLSGYDQRAKADASVVIGTLEGKDLADKNEIADIPESLVRDQGITDLVNEVQLYNSKKHLESKGIDVNTGYQVSAAALFDATSNMKSGDIKRSDISNIYKYDNKLYTIKTNGKQLKRFMEWTSSIYNTFKPGDLTVSLDENIRLYQYDMFDGISYEINISKPAGSRIENVKFEKDGKVVEDNDVVYLSVNNYRYDSVLNAPENSVFEPGTHEKIYDTNNDTISDMRDLIIDYITEVKSGSITRNIDNNWKLTGVNYDETLRAEVVKLVNDGALKIPVSEDGRTPNVKSLTINDLKELLEANNLGLLVNKNIKRVELVSFNDLHGNVQESGKNVGIAKLASAIKERTSLNGFSNYEAIPLSAGDLYQGTAISNLTKGAPVSEFLKDINIPASSIGNHEFDWGKELIPTWAEKGNFDFLAANIIDKKTGKPVEWAKPYKIIEVDGVKIGLIGVTTPETAYKTTPANVADLIFEDPSISVQKYTDKLRNEDKVNAVVVLSHLGATTDKDKKPVGEAVDLANKVKNVDAIIASHDHQFTNVEVNGVKIIEAGYNGRALSVLTFDFDNTGKLVSLGAKLDELYLRSSSIVPDKTSADIVKKYEAELLPILSEKVADLDKDLSHDRNEGLTPLGTVVSETMRKITGVDIAITNGGGVRAPLSAGVLTIGDLYTILPFDNTLVTMELKGSDVKAAIEHGIMPESFGWGQFSGIKVWYDKEAKAGERITSIRLEDGTLLDMNKYYTVVVNDFMATGGDGYDFTNAKNMKDTMLVMRDEITNYWKANGVDTNISNLLIAGVDDTKGEVIIPGDNTNPGGSNNNQGNTNNQNNLPNTGGQDSANVLIFAMLMSGIGYMMFKKKNEEKIS</sequence>
<dbReference type="NCBIfam" id="TIGR01167">
    <property type="entry name" value="LPXTG_anchor"/>
    <property type="match status" value="1"/>
</dbReference>
<dbReference type="AlphaFoldDB" id="R9BS70"/>
<dbReference type="InterPro" id="IPR008334">
    <property type="entry name" value="5'-Nucleotdase_C"/>
</dbReference>
<gene>
    <name evidence="9" type="ORF">A500_19584</name>
</gene>
<dbReference type="PATRIC" id="fig|1202534.3.peg.3908"/>
<dbReference type="Pfam" id="PF00746">
    <property type="entry name" value="Gram_pos_anchor"/>
    <property type="match status" value="1"/>
</dbReference>
<reference evidence="9 10" key="1">
    <citation type="submission" date="2013-03" db="EMBL/GenBank/DDBJ databases">
        <title>Whole genome shotgun sequencing of Clostridium sartagoforme AAU1.</title>
        <authorList>
            <person name="Joshi C.G."/>
            <person name="Duggirala S.M."/>
            <person name="Nathani N.M."/>
            <person name="Bhatt V.D."/>
            <person name="Patel A.K."/>
            <person name="Pandya P.R."/>
            <person name="KaPatel J.A."/>
        </authorList>
    </citation>
    <scope>NUCLEOTIDE SEQUENCE [LARGE SCALE GENOMIC DNA]</scope>
    <source>
        <strain evidence="9 10">AAU1</strain>
    </source>
</reference>
<evidence type="ECO:0000259" key="7">
    <source>
        <dbReference type="Pfam" id="PF00746"/>
    </source>
</evidence>
<feature type="domain" description="Calcineurin-like phosphoesterase" evidence="6">
    <location>
        <begin position="42"/>
        <end position="261"/>
    </location>
</feature>
<evidence type="ECO:0000313" key="9">
    <source>
        <dbReference type="EMBL" id="EOR19903.1"/>
    </source>
</evidence>
<dbReference type="InterPro" id="IPR004843">
    <property type="entry name" value="Calcineurin-like_PHP"/>
</dbReference>
<dbReference type="GO" id="GO:0030288">
    <property type="term" value="C:outer membrane-bounded periplasmic space"/>
    <property type="evidence" value="ECO:0007669"/>
    <property type="project" value="TreeGrafter"/>
</dbReference>
<dbReference type="SUPFAM" id="SSF55816">
    <property type="entry name" value="5'-nucleotidase (syn. UDP-sugar hydrolase), C-terminal domain"/>
    <property type="match status" value="2"/>
</dbReference>
<proteinExistence type="predicted"/>
<dbReference type="SUPFAM" id="SSF56300">
    <property type="entry name" value="Metallo-dependent phosphatases"/>
    <property type="match status" value="2"/>
</dbReference>
<evidence type="ECO:0000259" key="6">
    <source>
        <dbReference type="Pfam" id="PF00149"/>
    </source>
</evidence>
<keyword evidence="10" id="KW-1185">Reference proteome</keyword>
<feature type="compositionally biased region" description="Low complexity" evidence="5">
    <location>
        <begin position="1122"/>
        <end position="1148"/>
    </location>
</feature>
<evidence type="ECO:0000259" key="8">
    <source>
        <dbReference type="Pfam" id="PF02872"/>
    </source>
</evidence>
<dbReference type="InterPro" id="IPR036907">
    <property type="entry name" value="5'-Nucleotdase_C_sf"/>
</dbReference>
<dbReference type="InterPro" id="IPR006179">
    <property type="entry name" value="5_nucleotidase/apyrase"/>
</dbReference>
<organism evidence="9 10">
    <name type="scientific">Clostridium sartagoforme AAU1</name>
    <dbReference type="NCBI Taxonomy" id="1202534"/>
    <lineage>
        <taxon>Bacteria</taxon>
        <taxon>Bacillati</taxon>
        <taxon>Bacillota</taxon>
        <taxon>Clostridia</taxon>
        <taxon>Eubacteriales</taxon>
        <taxon>Clostridiaceae</taxon>
        <taxon>Clostridium</taxon>
    </lineage>
</organism>
<evidence type="ECO:0000256" key="3">
    <source>
        <dbReference type="ARBA" id="ARBA00022729"/>
    </source>
</evidence>
<dbReference type="GO" id="GO:0000166">
    <property type="term" value="F:nucleotide binding"/>
    <property type="evidence" value="ECO:0007669"/>
    <property type="project" value="InterPro"/>
</dbReference>
<name>R9BS70_9CLOT</name>